<keyword evidence="1" id="KW-0732">Signal</keyword>
<evidence type="ECO:0000313" key="3">
    <source>
        <dbReference type="Proteomes" id="UP000024635"/>
    </source>
</evidence>
<evidence type="ECO:0000313" key="2">
    <source>
        <dbReference type="EMBL" id="EYC31198.1"/>
    </source>
</evidence>
<keyword evidence="3" id="KW-1185">Reference proteome</keyword>
<sequence>MISCKLLLTIFFVLALSYTTSAQWGTVTPCAFSFVPETFFFQVGATEWAWECTDHGDHTACGAATVWAWECPGEWECTGSKHCCRRTYVHTLFEDIIIKRFYSEVFLHKESEINTTYRRTYTSDQISTTHILYDE</sequence>
<accession>A0A016VWR4</accession>
<gene>
    <name evidence="2" type="primary">Acey_s0004.g2016</name>
    <name evidence="2" type="ORF">Y032_0004g2016</name>
</gene>
<feature type="chain" id="PRO_5001491241" description="WAP domain-containing protein" evidence="1">
    <location>
        <begin position="23"/>
        <end position="135"/>
    </location>
</feature>
<dbReference type="Proteomes" id="UP000024635">
    <property type="component" value="Unassembled WGS sequence"/>
</dbReference>
<dbReference type="AlphaFoldDB" id="A0A016VWR4"/>
<proteinExistence type="predicted"/>
<name>A0A016VWR4_9BILA</name>
<feature type="signal peptide" evidence="1">
    <location>
        <begin position="1"/>
        <end position="22"/>
    </location>
</feature>
<dbReference type="EMBL" id="JARK01001340">
    <property type="protein sequence ID" value="EYC31198.1"/>
    <property type="molecule type" value="Genomic_DNA"/>
</dbReference>
<evidence type="ECO:0000256" key="1">
    <source>
        <dbReference type="SAM" id="SignalP"/>
    </source>
</evidence>
<reference evidence="3" key="1">
    <citation type="journal article" date="2015" name="Nat. Genet.">
        <title>The genome and transcriptome of the zoonotic hookworm Ancylostoma ceylanicum identify infection-specific gene families.</title>
        <authorList>
            <person name="Schwarz E.M."/>
            <person name="Hu Y."/>
            <person name="Antoshechkin I."/>
            <person name="Miller M.M."/>
            <person name="Sternberg P.W."/>
            <person name="Aroian R.V."/>
        </authorList>
    </citation>
    <scope>NUCLEOTIDE SEQUENCE</scope>
    <source>
        <strain evidence="3">HY135</strain>
    </source>
</reference>
<evidence type="ECO:0008006" key="4">
    <source>
        <dbReference type="Google" id="ProtNLM"/>
    </source>
</evidence>
<organism evidence="2 3">
    <name type="scientific">Ancylostoma ceylanicum</name>
    <dbReference type="NCBI Taxonomy" id="53326"/>
    <lineage>
        <taxon>Eukaryota</taxon>
        <taxon>Metazoa</taxon>
        <taxon>Ecdysozoa</taxon>
        <taxon>Nematoda</taxon>
        <taxon>Chromadorea</taxon>
        <taxon>Rhabditida</taxon>
        <taxon>Rhabditina</taxon>
        <taxon>Rhabditomorpha</taxon>
        <taxon>Strongyloidea</taxon>
        <taxon>Ancylostomatidae</taxon>
        <taxon>Ancylostomatinae</taxon>
        <taxon>Ancylostoma</taxon>
    </lineage>
</organism>
<comment type="caution">
    <text evidence="2">The sequence shown here is derived from an EMBL/GenBank/DDBJ whole genome shotgun (WGS) entry which is preliminary data.</text>
</comment>
<protein>
    <recommendedName>
        <fullName evidence="4">WAP domain-containing protein</fullName>
    </recommendedName>
</protein>